<evidence type="ECO:0000256" key="1">
    <source>
        <dbReference type="SAM" id="Phobius"/>
    </source>
</evidence>
<protein>
    <recommendedName>
        <fullName evidence="2">DUF3943 domain-containing protein</fullName>
    </recommendedName>
</protein>
<feature type="transmembrane region" description="Helical" evidence="1">
    <location>
        <begin position="160"/>
        <end position="177"/>
    </location>
</feature>
<evidence type="ECO:0000259" key="2">
    <source>
        <dbReference type="Pfam" id="PF13084"/>
    </source>
</evidence>
<feature type="transmembrane region" description="Helical" evidence="1">
    <location>
        <begin position="35"/>
        <end position="53"/>
    </location>
</feature>
<dbReference type="EMBL" id="JQ844214">
    <property type="protein sequence ID" value="AGS52854.1"/>
    <property type="molecule type" value="Genomic_DNA"/>
</dbReference>
<feature type="domain" description="DUF3943" evidence="2">
    <location>
        <begin position="76"/>
        <end position="154"/>
    </location>
</feature>
<evidence type="ECO:0000313" key="3">
    <source>
        <dbReference type="EMBL" id="AGS52854.1"/>
    </source>
</evidence>
<reference evidence="3" key="1">
    <citation type="submission" date="2012-03" db="EMBL/GenBank/DDBJ databases">
        <title>Functional metagenomics reveals considerable lignocellulase gene clusters in the gut microbiome of a wood-feeding higher termite.</title>
        <authorList>
            <person name="Liu N."/>
        </authorList>
    </citation>
    <scope>NUCLEOTIDE SEQUENCE</scope>
</reference>
<dbReference type="InterPro" id="IPR025079">
    <property type="entry name" value="DUF3943"/>
</dbReference>
<keyword evidence="1" id="KW-1133">Transmembrane helix</keyword>
<accession>A0A806KIG6</accession>
<dbReference type="Pfam" id="PF13084">
    <property type="entry name" value="DUF3943"/>
    <property type="match status" value="1"/>
</dbReference>
<proteinExistence type="predicted"/>
<keyword evidence="1" id="KW-0472">Membrane</keyword>
<organism evidence="3">
    <name type="scientific">uncultured bacterium contig00011</name>
    <dbReference type="NCBI Taxonomy" id="1181503"/>
    <lineage>
        <taxon>Bacteria</taxon>
        <taxon>environmental samples</taxon>
    </lineage>
</organism>
<feature type="transmembrane region" description="Helical" evidence="1">
    <location>
        <begin position="7"/>
        <end position="23"/>
    </location>
</feature>
<dbReference type="AlphaFoldDB" id="A0A806KIG6"/>
<keyword evidence="1" id="KW-0812">Transmembrane</keyword>
<name>A0A806KIG6_9BACT</name>
<sequence>MKYFKKIYICGILLCLNITFGFAENEAPEPEEKSIFPALIGGIFTNTVFNVTARIFGADFAKTGIDSIYTNLTSRWEWDNDTFLFNHPGHPYQGGLYHAAARSNGFNFYESIPFDFIGSLTWELFGENKLPSINDLIVTTFGGAAFGEMLYLLYLEVPSPWAGVFVSPMAALNNAVFRKTPMRTNNLYHLSVMTYGGWIRTIKEDRQYIRDMDNRSDLTYIFTPNVGATVIYGNPFNQNSKKPYSHFEILMQFGISFYPLWLDWTLLTDGYLLSWNPVHTEKDVLSTGLTFHYDFIAGNNTNFASNALNWSLKWKRYFTDTRLELRSHVGWMILGSSEYYPFTERIGNFLEVGESENNYGTGTNFKLFFSLYNQKYGNINLGYCNYLMYIFSLGKIEKIPFDYFSLLFIDYSYSFTNNLSIVLNNSLYVKSGISHRGTNVVSIANRILLGVRWTFLNRG</sequence>